<evidence type="ECO:0000256" key="1">
    <source>
        <dbReference type="ARBA" id="ARBA00009902"/>
    </source>
</evidence>
<dbReference type="FunFam" id="2.115.10.20:FF:000002">
    <property type="entry name" value="Invertase 2"/>
    <property type="match status" value="1"/>
</dbReference>
<dbReference type="PANTHER" id="PTHR42800:SF2">
    <property type="entry name" value="INVERTASE-RELATED"/>
    <property type="match status" value="1"/>
</dbReference>
<dbReference type="GO" id="GO:0000324">
    <property type="term" value="C:fungal-type vacuole"/>
    <property type="evidence" value="ECO:0007669"/>
    <property type="project" value="TreeGrafter"/>
</dbReference>
<dbReference type="EMBL" id="JACCJB010000002">
    <property type="protein sequence ID" value="KAF6230081.1"/>
    <property type="molecule type" value="Genomic_DNA"/>
</dbReference>
<keyword evidence="2 4" id="KW-0378">Hydrolase</keyword>
<name>A0A8H6FK80_9LECA</name>
<keyword evidence="5" id="KW-0732">Signal</keyword>
<protein>
    <recommendedName>
        <fullName evidence="10">Glycoside hydrolase family 32 protein</fullName>
    </recommendedName>
</protein>
<keyword evidence="3 4" id="KW-0326">Glycosidase</keyword>
<dbReference type="GeneID" id="59332828"/>
<accession>A0A8H6FK80</accession>
<feature type="domain" description="Glycosyl hydrolase family 32 C-terminal" evidence="7">
    <location>
        <begin position="461"/>
        <end position="522"/>
    </location>
</feature>
<dbReference type="Gene3D" id="2.60.120.560">
    <property type="entry name" value="Exo-inulinase, domain 1"/>
    <property type="match status" value="1"/>
</dbReference>
<dbReference type="InterPro" id="IPR013320">
    <property type="entry name" value="ConA-like_dom_sf"/>
</dbReference>
<evidence type="ECO:0000259" key="7">
    <source>
        <dbReference type="Pfam" id="PF08244"/>
    </source>
</evidence>
<evidence type="ECO:0000313" key="9">
    <source>
        <dbReference type="Proteomes" id="UP000593566"/>
    </source>
</evidence>
<organism evidence="8 9">
    <name type="scientific">Letharia lupina</name>
    <dbReference type="NCBI Taxonomy" id="560253"/>
    <lineage>
        <taxon>Eukaryota</taxon>
        <taxon>Fungi</taxon>
        <taxon>Dikarya</taxon>
        <taxon>Ascomycota</taxon>
        <taxon>Pezizomycotina</taxon>
        <taxon>Lecanoromycetes</taxon>
        <taxon>OSLEUM clade</taxon>
        <taxon>Lecanoromycetidae</taxon>
        <taxon>Lecanorales</taxon>
        <taxon>Lecanorineae</taxon>
        <taxon>Parmeliaceae</taxon>
        <taxon>Letharia</taxon>
    </lineage>
</organism>
<dbReference type="Gene3D" id="2.115.10.20">
    <property type="entry name" value="Glycosyl hydrolase domain, family 43"/>
    <property type="match status" value="1"/>
</dbReference>
<evidence type="ECO:0000256" key="2">
    <source>
        <dbReference type="ARBA" id="ARBA00022801"/>
    </source>
</evidence>
<dbReference type="InterPro" id="IPR013189">
    <property type="entry name" value="Glyco_hydro_32_C"/>
</dbReference>
<reference evidence="8 9" key="1">
    <citation type="journal article" date="2020" name="Genomics">
        <title>Complete, high-quality genomes from long-read metagenomic sequencing of two wolf lichen thalli reveals enigmatic genome architecture.</title>
        <authorList>
            <person name="McKenzie S.K."/>
            <person name="Walston R.F."/>
            <person name="Allen J.L."/>
        </authorList>
    </citation>
    <scope>NUCLEOTIDE SEQUENCE [LARGE SCALE GENOMIC DNA]</scope>
    <source>
        <strain evidence="8">WasteWater1</strain>
    </source>
</reference>
<feature type="domain" description="Glycosyl hydrolase family 32 N-terminal" evidence="6">
    <location>
        <begin position="49"/>
        <end position="363"/>
    </location>
</feature>
<evidence type="ECO:0000256" key="5">
    <source>
        <dbReference type="SAM" id="SignalP"/>
    </source>
</evidence>
<dbReference type="CDD" id="cd18622">
    <property type="entry name" value="GH32_Inu-like"/>
    <property type="match status" value="1"/>
</dbReference>
<dbReference type="InterPro" id="IPR023296">
    <property type="entry name" value="Glyco_hydro_beta-prop_sf"/>
</dbReference>
<dbReference type="PROSITE" id="PS00609">
    <property type="entry name" value="GLYCOSYL_HYDROL_F32"/>
    <property type="match status" value="1"/>
</dbReference>
<evidence type="ECO:0000256" key="3">
    <source>
        <dbReference type="ARBA" id="ARBA00023295"/>
    </source>
</evidence>
<dbReference type="AlphaFoldDB" id="A0A8H6FK80"/>
<proteinExistence type="inferred from homology"/>
<dbReference type="SUPFAM" id="SSF75005">
    <property type="entry name" value="Arabinanase/levansucrase/invertase"/>
    <property type="match status" value="1"/>
</dbReference>
<sequence>MYLSSLIPLIVFAHYVRAQSSTSSYVEPTVPTGTPIPGDYNGALRPQIHYSPPIDFMNDPNGMFLDANGTYHLYYQYNPTDIVAGNQHWGHATSRDLYTWENQKIAIYPGAEGEGIFSGSAVIDVNNTSGFFPNQTNGVVAMYTLNTAQEEVQDIAYSTDGGYTFTKYASNPVISINSTQFRDPKVLWYAPTKSWVAVISYAQDFVIGIFTSPNLTNWTHASNFSHAGLLGLQYECPNLVSLPMLKNASLAEPLDPANFASTDEMYILQISINPGAPQGGSISQYFPGTFNGTHFTTADAATRLTDFGKDNYAGQFFYNIPATSPQISIAWASNWEYAQLVPTGPLEDFRSFMTIPRLNVLANTTRSEYTLLSYPYPYSSLYTTPTPLANSSTLANTSILYDYSTTIPSGALSFSMNITSIPVANTTGTANFTFLSSITGEYVRGGVFLNGGNGGDTPVWLDRSHTYGFSNPFFTDKFSTSLWRDPDTQDFRLLGVLDRSILEVFVSNGERAGTMTFFPQGVLDTVILGTNDLNPGVQVSVELYGLRSTWAGEESGNATMTKRASGQVMRRDNLGHLGQA</sequence>
<dbReference type="SUPFAM" id="SSF49899">
    <property type="entry name" value="Concanavalin A-like lectins/glucanases"/>
    <property type="match status" value="1"/>
</dbReference>
<dbReference type="PANTHER" id="PTHR42800">
    <property type="entry name" value="EXOINULINASE INUD (AFU_ORTHOLOGUE AFUA_5G00480)"/>
    <property type="match status" value="1"/>
</dbReference>
<comment type="caution">
    <text evidence="8">The sequence shown here is derived from an EMBL/GenBank/DDBJ whole genome shotgun (WGS) entry which is preliminary data.</text>
</comment>
<gene>
    <name evidence="8" type="ORF">HO133_004420</name>
</gene>
<dbReference type="Pfam" id="PF08244">
    <property type="entry name" value="Glyco_hydro_32C"/>
    <property type="match status" value="1"/>
</dbReference>
<dbReference type="RefSeq" id="XP_037157338.1">
    <property type="nucleotide sequence ID" value="XM_037295337.1"/>
</dbReference>
<keyword evidence="9" id="KW-1185">Reference proteome</keyword>
<feature type="signal peptide" evidence="5">
    <location>
        <begin position="1"/>
        <end position="18"/>
    </location>
</feature>
<dbReference type="Pfam" id="PF00251">
    <property type="entry name" value="Glyco_hydro_32N"/>
    <property type="match status" value="1"/>
</dbReference>
<evidence type="ECO:0008006" key="10">
    <source>
        <dbReference type="Google" id="ProtNLM"/>
    </source>
</evidence>
<dbReference type="InterPro" id="IPR001362">
    <property type="entry name" value="Glyco_hydro_32"/>
</dbReference>
<comment type="similarity">
    <text evidence="1 4">Belongs to the glycosyl hydrolase 32 family.</text>
</comment>
<feature type="chain" id="PRO_5034338831" description="Glycoside hydrolase family 32 protein" evidence="5">
    <location>
        <begin position="19"/>
        <end position="580"/>
    </location>
</feature>
<evidence type="ECO:0000259" key="6">
    <source>
        <dbReference type="Pfam" id="PF00251"/>
    </source>
</evidence>
<evidence type="ECO:0000256" key="4">
    <source>
        <dbReference type="RuleBase" id="RU362110"/>
    </source>
</evidence>
<dbReference type="SMART" id="SM00640">
    <property type="entry name" value="Glyco_32"/>
    <property type="match status" value="1"/>
</dbReference>
<dbReference type="GO" id="GO:0004575">
    <property type="term" value="F:sucrose alpha-glucosidase activity"/>
    <property type="evidence" value="ECO:0007669"/>
    <property type="project" value="TreeGrafter"/>
</dbReference>
<dbReference type="Proteomes" id="UP000593566">
    <property type="component" value="Unassembled WGS sequence"/>
</dbReference>
<dbReference type="InterPro" id="IPR013148">
    <property type="entry name" value="Glyco_hydro_32_N"/>
</dbReference>
<dbReference type="GO" id="GO:0005987">
    <property type="term" value="P:sucrose catabolic process"/>
    <property type="evidence" value="ECO:0007669"/>
    <property type="project" value="TreeGrafter"/>
</dbReference>
<evidence type="ECO:0000313" key="8">
    <source>
        <dbReference type="EMBL" id="KAF6230081.1"/>
    </source>
</evidence>
<dbReference type="InterPro" id="IPR018053">
    <property type="entry name" value="Glyco_hydro_32_AS"/>
</dbReference>